<organism evidence="3 4">
    <name type="scientific">Hymenobacter mellowenesis</name>
    <dbReference type="NCBI Taxonomy" id="3063995"/>
    <lineage>
        <taxon>Bacteria</taxon>
        <taxon>Pseudomonadati</taxon>
        <taxon>Bacteroidota</taxon>
        <taxon>Cytophagia</taxon>
        <taxon>Cytophagales</taxon>
        <taxon>Hymenobacteraceae</taxon>
        <taxon>Hymenobacter</taxon>
    </lineage>
</organism>
<feature type="compositionally biased region" description="Acidic residues" evidence="2">
    <location>
        <begin position="77"/>
        <end position="90"/>
    </location>
</feature>
<keyword evidence="4" id="KW-1185">Reference proteome</keyword>
<name>A0ABT9A5X7_9BACT</name>
<feature type="region of interest" description="Disordered" evidence="2">
    <location>
        <begin position="77"/>
        <end position="98"/>
    </location>
</feature>
<dbReference type="EMBL" id="JAUQSX010000001">
    <property type="protein sequence ID" value="MDO7844923.1"/>
    <property type="molecule type" value="Genomic_DNA"/>
</dbReference>
<reference evidence="3" key="1">
    <citation type="submission" date="2023-07" db="EMBL/GenBank/DDBJ databases">
        <authorList>
            <person name="Kim M.K."/>
        </authorList>
    </citation>
    <scope>NUCLEOTIDE SEQUENCE</scope>
    <source>
        <strain evidence="3">M29</strain>
    </source>
</reference>
<sequence length="98" mass="10877">MKALLSAWNRGRRGAWVAVLALALPACQTNQQRLAQLEATQQQQARELATLRQQLAEKEEEVAQLETCVDDLESAVYEDEGDSAAYDDEDGRPNTTTL</sequence>
<evidence type="ECO:0000313" key="4">
    <source>
        <dbReference type="Proteomes" id="UP001167796"/>
    </source>
</evidence>
<protein>
    <submittedName>
        <fullName evidence="3">Uncharacterized protein</fullName>
    </submittedName>
</protein>
<keyword evidence="1" id="KW-0175">Coiled coil</keyword>
<proteinExistence type="predicted"/>
<dbReference type="Proteomes" id="UP001167796">
    <property type="component" value="Unassembled WGS sequence"/>
</dbReference>
<accession>A0ABT9A5X7</accession>
<evidence type="ECO:0000313" key="3">
    <source>
        <dbReference type="EMBL" id="MDO7844923.1"/>
    </source>
</evidence>
<dbReference type="RefSeq" id="WP_305009602.1">
    <property type="nucleotide sequence ID" value="NZ_JAUQSX010000001.1"/>
</dbReference>
<dbReference type="Gene3D" id="1.20.5.340">
    <property type="match status" value="1"/>
</dbReference>
<feature type="coiled-coil region" evidence="1">
    <location>
        <begin position="34"/>
        <end position="75"/>
    </location>
</feature>
<comment type="caution">
    <text evidence="3">The sequence shown here is derived from an EMBL/GenBank/DDBJ whole genome shotgun (WGS) entry which is preliminary data.</text>
</comment>
<evidence type="ECO:0000256" key="2">
    <source>
        <dbReference type="SAM" id="MobiDB-lite"/>
    </source>
</evidence>
<gene>
    <name evidence="3" type="ORF">Q5H92_01030</name>
</gene>
<evidence type="ECO:0000256" key="1">
    <source>
        <dbReference type="SAM" id="Coils"/>
    </source>
</evidence>